<proteinExistence type="predicted"/>
<dbReference type="InterPro" id="IPR010512">
    <property type="entry name" value="DUF1091"/>
</dbReference>
<dbReference type="EMBL" id="ATLV01021648">
    <property type="status" value="NOT_ANNOTATED_CDS"/>
    <property type="molecule type" value="Genomic_DNA"/>
</dbReference>
<dbReference type="Proteomes" id="UP000030765">
    <property type="component" value="Unassembled WGS sequence"/>
</dbReference>
<dbReference type="EnsemblMetazoa" id="ASIC014771-RA">
    <property type="protein sequence ID" value="ASIC014771-PA"/>
    <property type="gene ID" value="ASIC014771"/>
</dbReference>
<accession>A0A084W975</accession>
<dbReference type="PANTHER" id="PTHR20898">
    <property type="entry name" value="DAEDALUS ON 3-RELATED-RELATED"/>
    <property type="match status" value="1"/>
</dbReference>
<sequence>MNASLQNIIQLSRVEIFDTPTLRVTASVDPYGPPPVTAVNLRANLTKALVDFKLNGVLTLRTKTGRLENALYNSTINACAFFRKPSLHRLLYIVQQEVYRYSDLPTRCPAMPKIYNIRNASFVNARVPSFLPAAHFRVEVNLLHGNPEKLILSTHWYGMLKKVKG</sequence>
<dbReference type="Pfam" id="PF06477">
    <property type="entry name" value="DUF1091"/>
    <property type="match status" value="1"/>
</dbReference>
<dbReference type="AlphaFoldDB" id="A0A084W975"/>
<evidence type="ECO:0000313" key="1">
    <source>
        <dbReference type="EMBL" id="KFB46769.1"/>
    </source>
</evidence>
<protein>
    <submittedName>
        <fullName evidence="1">AGAP011006-PA-like protein</fullName>
    </submittedName>
</protein>
<dbReference type="VEuPathDB" id="VectorBase:ASIS022888"/>
<evidence type="ECO:0000313" key="2">
    <source>
        <dbReference type="EnsemblMetazoa" id="ASIC014771-PA"/>
    </source>
</evidence>
<dbReference type="OrthoDB" id="8186735at2759"/>
<dbReference type="PANTHER" id="PTHR20898:SF1">
    <property type="entry name" value="MD-2-RELATED LIPID-RECOGNITION DOMAIN-CONTAINING PROTEIN"/>
    <property type="match status" value="1"/>
</dbReference>
<keyword evidence="3" id="KW-1185">Reference proteome</keyword>
<evidence type="ECO:0000313" key="3">
    <source>
        <dbReference type="Proteomes" id="UP000030765"/>
    </source>
</evidence>
<name>A0A084W975_ANOSI</name>
<dbReference type="EMBL" id="KE525321">
    <property type="protein sequence ID" value="KFB46769.1"/>
    <property type="molecule type" value="Genomic_DNA"/>
</dbReference>
<organism evidence="1">
    <name type="scientific">Anopheles sinensis</name>
    <name type="common">Mosquito</name>
    <dbReference type="NCBI Taxonomy" id="74873"/>
    <lineage>
        <taxon>Eukaryota</taxon>
        <taxon>Metazoa</taxon>
        <taxon>Ecdysozoa</taxon>
        <taxon>Arthropoda</taxon>
        <taxon>Hexapoda</taxon>
        <taxon>Insecta</taxon>
        <taxon>Pterygota</taxon>
        <taxon>Neoptera</taxon>
        <taxon>Endopterygota</taxon>
        <taxon>Diptera</taxon>
        <taxon>Nematocera</taxon>
        <taxon>Culicoidea</taxon>
        <taxon>Culicidae</taxon>
        <taxon>Anophelinae</taxon>
        <taxon>Anopheles</taxon>
    </lineage>
</organism>
<gene>
    <name evidence="1" type="ORF">ZHAS_00014771</name>
</gene>
<dbReference type="VEuPathDB" id="VectorBase:ASIC014771"/>
<reference evidence="1 3" key="1">
    <citation type="journal article" date="2014" name="BMC Genomics">
        <title>Genome sequence of Anopheles sinensis provides insight into genetics basis of mosquito competence for malaria parasites.</title>
        <authorList>
            <person name="Zhou D."/>
            <person name="Zhang D."/>
            <person name="Ding G."/>
            <person name="Shi L."/>
            <person name="Hou Q."/>
            <person name="Ye Y."/>
            <person name="Xu Y."/>
            <person name="Zhou H."/>
            <person name="Xiong C."/>
            <person name="Li S."/>
            <person name="Yu J."/>
            <person name="Hong S."/>
            <person name="Yu X."/>
            <person name="Zou P."/>
            <person name="Chen C."/>
            <person name="Chang X."/>
            <person name="Wang W."/>
            <person name="Lv Y."/>
            <person name="Sun Y."/>
            <person name="Ma L."/>
            <person name="Shen B."/>
            <person name="Zhu C."/>
        </authorList>
    </citation>
    <scope>NUCLEOTIDE SEQUENCE [LARGE SCALE GENOMIC DNA]</scope>
</reference>
<reference evidence="2" key="2">
    <citation type="submission" date="2020-05" db="UniProtKB">
        <authorList>
            <consortium name="EnsemblMetazoa"/>
        </authorList>
    </citation>
    <scope>IDENTIFICATION</scope>
</reference>